<dbReference type="EMBL" id="JACEIB010000026">
    <property type="protein sequence ID" value="MBA2935686.1"/>
    <property type="molecule type" value="Genomic_DNA"/>
</dbReference>
<evidence type="ECO:0000256" key="12">
    <source>
        <dbReference type="ARBA" id="ARBA00022695"/>
    </source>
</evidence>
<dbReference type="UniPathway" id="UPA00557">
    <property type="reaction ID" value="UER00614"/>
</dbReference>
<evidence type="ECO:0000256" key="18">
    <source>
        <dbReference type="RuleBase" id="RU003938"/>
    </source>
</evidence>
<feature type="transmembrane region" description="Helical" evidence="19">
    <location>
        <begin position="179"/>
        <end position="197"/>
    </location>
</feature>
<evidence type="ECO:0000256" key="6">
    <source>
        <dbReference type="ARBA" id="ARBA00012487"/>
    </source>
</evidence>
<dbReference type="GO" id="GO:0016024">
    <property type="term" value="P:CDP-diacylglycerol biosynthetic process"/>
    <property type="evidence" value="ECO:0007669"/>
    <property type="project" value="UniProtKB-UniPathway"/>
</dbReference>
<dbReference type="Proteomes" id="UP000570166">
    <property type="component" value="Unassembled WGS sequence"/>
</dbReference>
<dbReference type="AlphaFoldDB" id="A0A838LC19"/>
<evidence type="ECO:0000256" key="2">
    <source>
        <dbReference type="ARBA" id="ARBA00004651"/>
    </source>
</evidence>
<reference evidence="20 21" key="1">
    <citation type="submission" date="2020-07" db="EMBL/GenBank/DDBJ databases">
        <authorList>
            <person name="Sun Q."/>
        </authorList>
    </citation>
    <scope>NUCLEOTIDE SEQUENCE [LARGE SCALE GENOMIC DNA]</scope>
    <source>
        <strain evidence="20 21">CGMCC 1.13654</strain>
    </source>
</reference>
<keyword evidence="14" id="KW-0443">Lipid metabolism</keyword>
<gene>
    <name evidence="20" type="ORF">HZF05_16505</name>
</gene>
<comment type="caution">
    <text evidence="20">The sequence shown here is derived from an EMBL/GenBank/DDBJ whole genome shotgun (WGS) entry which is preliminary data.</text>
</comment>
<feature type="transmembrane region" description="Helical" evidence="19">
    <location>
        <begin position="140"/>
        <end position="158"/>
    </location>
</feature>
<evidence type="ECO:0000256" key="4">
    <source>
        <dbReference type="ARBA" id="ARBA00005189"/>
    </source>
</evidence>
<keyword evidence="9" id="KW-0444">Lipid biosynthesis</keyword>
<evidence type="ECO:0000256" key="16">
    <source>
        <dbReference type="ARBA" id="ARBA00023209"/>
    </source>
</evidence>
<dbReference type="Pfam" id="PF01148">
    <property type="entry name" value="CTP_transf_1"/>
    <property type="match status" value="1"/>
</dbReference>
<evidence type="ECO:0000256" key="13">
    <source>
        <dbReference type="ARBA" id="ARBA00022989"/>
    </source>
</evidence>
<protein>
    <recommendedName>
        <fullName evidence="7 18">Phosphatidate cytidylyltransferase</fullName>
        <ecNumber evidence="6 18">2.7.7.41</ecNumber>
    </recommendedName>
</protein>
<feature type="transmembrane region" description="Helical" evidence="19">
    <location>
        <begin position="17"/>
        <end position="38"/>
    </location>
</feature>
<evidence type="ECO:0000256" key="11">
    <source>
        <dbReference type="ARBA" id="ARBA00022692"/>
    </source>
</evidence>
<dbReference type="RefSeq" id="WP_160362895.1">
    <property type="nucleotide sequence ID" value="NZ_JACEIB010000026.1"/>
</dbReference>
<evidence type="ECO:0000256" key="19">
    <source>
        <dbReference type="SAM" id="Phobius"/>
    </source>
</evidence>
<evidence type="ECO:0000256" key="10">
    <source>
        <dbReference type="ARBA" id="ARBA00022679"/>
    </source>
</evidence>
<evidence type="ECO:0000256" key="9">
    <source>
        <dbReference type="ARBA" id="ARBA00022516"/>
    </source>
</evidence>
<comment type="pathway">
    <text evidence="4">Lipid metabolism.</text>
</comment>
<evidence type="ECO:0000256" key="8">
    <source>
        <dbReference type="ARBA" id="ARBA00022475"/>
    </source>
</evidence>
<dbReference type="InterPro" id="IPR000374">
    <property type="entry name" value="PC_trans"/>
</dbReference>
<proteinExistence type="inferred from homology"/>
<evidence type="ECO:0000256" key="3">
    <source>
        <dbReference type="ARBA" id="ARBA00005119"/>
    </source>
</evidence>
<evidence type="ECO:0000256" key="17">
    <source>
        <dbReference type="ARBA" id="ARBA00023264"/>
    </source>
</evidence>
<evidence type="ECO:0000313" key="21">
    <source>
        <dbReference type="Proteomes" id="UP000570166"/>
    </source>
</evidence>
<organism evidence="20 21">
    <name type="scientific">Sphingomonas chungangi</name>
    <dbReference type="NCBI Taxonomy" id="2683589"/>
    <lineage>
        <taxon>Bacteria</taxon>
        <taxon>Pseudomonadati</taxon>
        <taxon>Pseudomonadota</taxon>
        <taxon>Alphaproteobacteria</taxon>
        <taxon>Sphingomonadales</taxon>
        <taxon>Sphingomonadaceae</taxon>
        <taxon>Sphingomonas</taxon>
    </lineage>
</organism>
<accession>A0A838LC19</accession>
<keyword evidence="21" id="KW-1185">Reference proteome</keyword>
<dbReference type="PANTHER" id="PTHR46382:SF1">
    <property type="entry name" value="PHOSPHATIDATE CYTIDYLYLTRANSFERASE"/>
    <property type="match status" value="1"/>
</dbReference>
<dbReference type="PANTHER" id="PTHR46382">
    <property type="entry name" value="PHOSPHATIDATE CYTIDYLYLTRANSFERASE"/>
    <property type="match status" value="1"/>
</dbReference>
<keyword evidence="11 18" id="KW-0812">Transmembrane</keyword>
<evidence type="ECO:0000256" key="5">
    <source>
        <dbReference type="ARBA" id="ARBA00010185"/>
    </source>
</evidence>
<dbReference type="PROSITE" id="PS01315">
    <property type="entry name" value="CDS"/>
    <property type="match status" value="1"/>
</dbReference>
<keyword evidence="8" id="KW-1003">Cell membrane</keyword>
<evidence type="ECO:0000313" key="20">
    <source>
        <dbReference type="EMBL" id="MBA2935686.1"/>
    </source>
</evidence>
<evidence type="ECO:0000256" key="1">
    <source>
        <dbReference type="ARBA" id="ARBA00001698"/>
    </source>
</evidence>
<keyword evidence="12 18" id="KW-0548">Nucleotidyltransferase</keyword>
<keyword evidence="13 19" id="KW-1133">Transmembrane helix</keyword>
<evidence type="ECO:0000256" key="14">
    <source>
        <dbReference type="ARBA" id="ARBA00023098"/>
    </source>
</evidence>
<dbReference type="EC" id="2.7.7.41" evidence="6 18"/>
<evidence type="ECO:0000256" key="7">
    <source>
        <dbReference type="ARBA" id="ARBA00019373"/>
    </source>
</evidence>
<dbReference type="GO" id="GO:0005886">
    <property type="term" value="C:plasma membrane"/>
    <property type="evidence" value="ECO:0007669"/>
    <property type="project" value="UniProtKB-SubCell"/>
</dbReference>
<comment type="catalytic activity">
    <reaction evidence="1 18">
        <text>a 1,2-diacyl-sn-glycero-3-phosphate + CTP + H(+) = a CDP-1,2-diacyl-sn-glycerol + diphosphate</text>
        <dbReference type="Rhea" id="RHEA:16229"/>
        <dbReference type="ChEBI" id="CHEBI:15378"/>
        <dbReference type="ChEBI" id="CHEBI:33019"/>
        <dbReference type="ChEBI" id="CHEBI:37563"/>
        <dbReference type="ChEBI" id="CHEBI:58332"/>
        <dbReference type="ChEBI" id="CHEBI:58608"/>
        <dbReference type="EC" id="2.7.7.41"/>
    </reaction>
</comment>
<keyword evidence="15 19" id="KW-0472">Membrane</keyword>
<feature type="transmembrane region" description="Helical" evidence="19">
    <location>
        <begin position="115"/>
        <end position="134"/>
    </location>
</feature>
<dbReference type="GO" id="GO:0004605">
    <property type="term" value="F:phosphatidate cytidylyltransferase activity"/>
    <property type="evidence" value="ECO:0007669"/>
    <property type="project" value="UniProtKB-EC"/>
</dbReference>
<comment type="subcellular location">
    <subcellularLocation>
        <location evidence="2">Cell membrane</location>
        <topology evidence="2">Multi-pass membrane protein</topology>
    </subcellularLocation>
</comment>
<evidence type="ECO:0000256" key="15">
    <source>
        <dbReference type="ARBA" id="ARBA00023136"/>
    </source>
</evidence>
<comment type="pathway">
    <text evidence="3 18">Phospholipid metabolism; CDP-diacylglycerol biosynthesis; CDP-diacylglycerol from sn-glycerol 3-phosphate: step 3/3.</text>
</comment>
<sequence length="266" mass="28360">MTAEPAAVAPKKKKSDLAIRTVTGIALILVAVACLIYGQDPFWALLTFAALVMVAEYCGLVRAPRWQMWAALLGLIAPLILENTHVDVPDTASWYTLLATTLAAFVFTRNPKLAAGMLYAGLPVLSLFYIHAQYDGIDLSFWALAIVWATDIGAYFSGRTFGGPKLAPVWSPNKTWSGLIGGMIAAEVVGIALTFVLHVQMRLAVLAGVLAVAAQMGDLFESQMKRRAGVKDSGKLLPGHGGVMDRLDGCVPVLCIVALIVASGYL</sequence>
<keyword evidence="10 18" id="KW-0808">Transferase</keyword>
<comment type="similarity">
    <text evidence="5 18">Belongs to the CDS family.</text>
</comment>
<feature type="transmembrane region" description="Helical" evidence="19">
    <location>
        <begin position="68"/>
        <end position="86"/>
    </location>
</feature>
<name>A0A838LC19_9SPHN</name>
<keyword evidence="17" id="KW-1208">Phospholipid metabolism</keyword>
<keyword evidence="16" id="KW-0594">Phospholipid biosynthesis</keyword>
<feature type="transmembrane region" description="Helical" evidence="19">
    <location>
        <begin position="44"/>
        <end position="61"/>
    </location>
</feature>